<dbReference type="EMBL" id="ML119211">
    <property type="protein sequence ID" value="RPB06882.1"/>
    <property type="molecule type" value="Genomic_DNA"/>
</dbReference>
<keyword evidence="2" id="KW-1133">Transmembrane helix</keyword>
<gene>
    <name evidence="3" type="ORF">P167DRAFT_550217</name>
</gene>
<feature type="compositionally biased region" description="Polar residues" evidence="1">
    <location>
        <begin position="82"/>
        <end position="108"/>
    </location>
</feature>
<feature type="transmembrane region" description="Helical" evidence="2">
    <location>
        <begin position="12"/>
        <end position="32"/>
    </location>
</feature>
<evidence type="ECO:0000256" key="1">
    <source>
        <dbReference type="SAM" id="MobiDB-lite"/>
    </source>
</evidence>
<accession>A0A3N4KC35</accession>
<keyword evidence="4" id="KW-1185">Reference proteome</keyword>
<sequence>MGTPVLNKSEVFALIEIVISLLGVIVSALGVIELRRRRRSRTVSSSSWDVEDIDTVETPRIQPAPLHTSSDPGTIHDIPEAATTNDIPSPYSVQGSSQSRLNEHPSQQ</sequence>
<dbReference type="AlphaFoldDB" id="A0A3N4KC35"/>
<name>A0A3N4KC35_9PEZI</name>
<reference evidence="3 4" key="1">
    <citation type="journal article" date="2018" name="Nat. Ecol. Evol.">
        <title>Pezizomycetes genomes reveal the molecular basis of ectomycorrhizal truffle lifestyle.</title>
        <authorList>
            <person name="Murat C."/>
            <person name="Payen T."/>
            <person name="Noel B."/>
            <person name="Kuo A."/>
            <person name="Morin E."/>
            <person name="Chen J."/>
            <person name="Kohler A."/>
            <person name="Krizsan K."/>
            <person name="Balestrini R."/>
            <person name="Da Silva C."/>
            <person name="Montanini B."/>
            <person name="Hainaut M."/>
            <person name="Levati E."/>
            <person name="Barry K.W."/>
            <person name="Belfiori B."/>
            <person name="Cichocki N."/>
            <person name="Clum A."/>
            <person name="Dockter R.B."/>
            <person name="Fauchery L."/>
            <person name="Guy J."/>
            <person name="Iotti M."/>
            <person name="Le Tacon F."/>
            <person name="Lindquist E.A."/>
            <person name="Lipzen A."/>
            <person name="Malagnac F."/>
            <person name="Mello A."/>
            <person name="Molinier V."/>
            <person name="Miyauchi S."/>
            <person name="Poulain J."/>
            <person name="Riccioni C."/>
            <person name="Rubini A."/>
            <person name="Sitrit Y."/>
            <person name="Splivallo R."/>
            <person name="Traeger S."/>
            <person name="Wang M."/>
            <person name="Zifcakova L."/>
            <person name="Wipf D."/>
            <person name="Zambonelli A."/>
            <person name="Paolocci F."/>
            <person name="Nowrousian M."/>
            <person name="Ottonello S."/>
            <person name="Baldrian P."/>
            <person name="Spatafora J.W."/>
            <person name="Henrissat B."/>
            <person name="Nagy L.G."/>
            <person name="Aury J.M."/>
            <person name="Wincker P."/>
            <person name="Grigoriev I.V."/>
            <person name="Bonfante P."/>
            <person name="Martin F.M."/>
        </authorList>
    </citation>
    <scope>NUCLEOTIDE SEQUENCE [LARGE SCALE GENOMIC DNA]</scope>
    <source>
        <strain evidence="3 4">CCBAS932</strain>
    </source>
</reference>
<dbReference type="Proteomes" id="UP000277580">
    <property type="component" value="Unassembled WGS sequence"/>
</dbReference>
<organism evidence="3 4">
    <name type="scientific">Morchella conica CCBAS932</name>
    <dbReference type="NCBI Taxonomy" id="1392247"/>
    <lineage>
        <taxon>Eukaryota</taxon>
        <taxon>Fungi</taxon>
        <taxon>Dikarya</taxon>
        <taxon>Ascomycota</taxon>
        <taxon>Pezizomycotina</taxon>
        <taxon>Pezizomycetes</taxon>
        <taxon>Pezizales</taxon>
        <taxon>Morchellaceae</taxon>
        <taxon>Morchella</taxon>
    </lineage>
</organism>
<feature type="region of interest" description="Disordered" evidence="1">
    <location>
        <begin position="37"/>
        <end position="108"/>
    </location>
</feature>
<dbReference type="InParanoid" id="A0A3N4KC35"/>
<keyword evidence="2" id="KW-0812">Transmembrane</keyword>
<keyword evidence="2" id="KW-0472">Membrane</keyword>
<evidence type="ECO:0000313" key="4">
    <source>
        <dbReference type="Proteomes" id="UP000277580"/>
    </source>
</evidence>
<evidence type="ECO:0000256" key="2">
    <source>
        <dbReference type="SAM" id="Phobius"/>
    </source>
</evidence>
<protein>
    <submittedName>
        <fullName evidence="3">Uncharacterized protein</fullName>
    </submittedName>
</protein>
<evidence type="ECO:0000313" key="3">
    <source>
        <dbReference type="EMBL" id="RPB06882.1"/>
    </source>
</evidence>
<proteinExistence type="predicted"/>